<dbReference type="Pfam" id="PF02949">
    <property type="entry name" value="7tm_6"/>
    <property type="match status" value="1"/>
</dbReference>
<evidence type="ECO:0000256" key="2">
    <source>
        <dbReference type="ARBA" id="ARBA00022475"/>
    </source>
</evidence>
<dbReference type="PANTHER" id="PTHR21137">
    <property type="entry name" value="ODORANT RECEPTOR"/>
    <property type="match status" value="1"/>
</dbReference>
<dbReference type="AlphaFoldDB" id="A0A385H6A3"/>
<keyword evidence="9 10" id="KW-0807">Transducer</keyword>
<evidence type="ECO:0000313" key="11">
    <source>
        <dbReference type="EMBL" id="AXX83052.1"/>
    </source>
</evidence>
<feature type="transmembrane region" description="Helical" evidence="10">
    <location>
        <begin position="127"/>
        <end position="147"/>
    </location>
</feature>
<sequence>MSGYKTVEVTEFQTKRMISFIKICGVLQEPNFFGRSYEALTFTFGFLSTFQLLFSIPFYLDEIDSIAMQVYHASLYSATPLSIGCLFFHKYALYCITHHSNLSYDYNSKIMEDIQNKIIREGKTGKIRVFATCMPWMLTIMVSNFIINSFLDKFVMGQKYLQFYDIWYPSFVNKDYLAVELITYFIHISSMLLSGFTIFSATGGAFLVYCQMTSELSLLSRALSHLDARAREISEREGISLQQAYREAFRMCAEHHIRIIGFFVDVGPGIQMIYTLCYFIGLLLLTCTGFAFTFESLTVKIKFAVVSLIQYTFLYGISWCAEEISTQGELVNEATYGIDWLAMPPDVRSSLRILLLFSQRPLQIRMIFGQLVSLDGYMSLVKASYSYFNMMLVATRGEEII</sequence>
<gene>
    <name evidence="11" type="primary">OR51</name>
</gene>
<keyword evidence="2" id="KW-1003">Cell membrane</keyword>
<keyword evidence="4 10" id="KW-0812">Transmembrane</keyword>
<evidence type="ECO:0000256" key="8">
    <source>
        <dbReference type="ARBA" id="ARBA00023170"/>
    </source>
</evidence>
<proteinExistence type="evidence at transcript level"/>
<dbReference type="EMBL" id="MG204686">
    <property type="protein sequence ID" value="AXX83052.1"/>
    <property type="molecule type" value="mRNA"/>
</dbReference>
<organism evidence="11">
    <name type="scientific">Yemma signatus</name>
    <dbReference type="NCBI Taxonomy" id="300820"/>
    <lineage>
        <taxon>Eukaryota</taxon>
        <taxon>Metazoa</taxon>
        <taxon>Ecdysozoa</taxon>
        <taxon>Arthropoda</taxon>
        <taxon>Hexapoda</taxon>
        <taxon>Insecta</taxon>
        <taxon>Pterygota</taxon>
        <taxon>Neoptera</taxon>
        <taxon>Paraneoptera</taxon>
        <taxon>Hemiptera</taxon>
        <taxon>Heteroptera</taxon>
        <taxon>Panheteroptera</taxon>
        <taxon>Pentatomomorpha</taxon>
        <taxon>Lygaeoidea</taxon>
        <taxon>Berytidae</taxon>
        <taxon>Yemma</taxon>
    </lineage>
</organism>
<comment type="subcellular location">
    <subcellularLocation>
        <location evidence="1 10">Cell membrane</location>
        <topology evidence="1 10">Multi-pass membrane protein</topology>
    </subcellularLocation>
</comment>
<dbReference type="GO" id="GO:0005886">
    <property type="term" value="C:plasma membrane"/>
    <property type="evidence" value="ECO:0007669"/>
    <property type="project" value="UniProtKB-SubCell"/>
</dbReference>
<comment type="similarity">
    <text evidence="10">Belongs to the insect chemoreceptor superfamily. Heteromeric odorant receptor channel (TC 1.A.69) family.</text>
</comment>
<keyword evidence="5 10" id="KW-0552">Olfaction</keyword>
<keyword evidence="6 10" id="KW-1133">Transmembrane helix</keyword>
<feature type="transmembrane region" description="Helical" evidence="10">
    <location>
        <begin position="39"/>
        <end position="60"/>
    </location>
</feature>
<feature type="transmembrane region" description="Helical" evidence="10">
    <location>
        <begin position="184"/>
        <end position="209"/>
    </location>
</feature>
<reference evidence="11" key="1">
    <citation type="submission" date="2017-10" db="EMBL/GenBank/DDBJ databases">
        <authorList>
            <person name="Banno H."/>
            <person name="Chua N.-H."/>
        </authorList>
    </citation>
    <scope>NUCLEOTIDE SEQUENCE</scope>
</reference>
<feature type="transmembrane region" description="Helical" evidence="10">
    <location>
        <begin position="273"/>
        <end position="294"/>
    </location>
</feature>
<accession>A0A385H6A3</accession>
<keyword evidence="8 10" id="KW-0675">Receptor</keyword>
<evidence type="ECO:0000256" key="7">
    <source>
        <dbReference type="ARBA" id="ARBA00023136"/>
    </source>
</evidence>
<dbReference type="GO" id="GO:0004984">
    <property type="term" value="F:olfactory receptor activity"/>
    <property type="evidence" value="ECO:0007669"/>
    <property type="project" value="InterPro"/>
</dbReference>
<comment type="caution">
    <text evidence="10">Lacks conserved residue(s) required for the propagation of feature annotation.</text>
</comment>
<dbReference type="GO" id="GO:0007165">
    <property type="term" value="P:signal transduction"/>
    <property type="evidence" value="ECO:0007669"/>
    <property type="project" value="UniProtKB-KW"/>
</dbReference>
<keyword evidence="7 10" id="KW-0472">Membrane</keyword>
<evidence type="ECO:0000256" key="6">
    <source>
        <dbReference type="ARBA" id="ARBA00022989"/>
    </source>
</evidence>
<evidence type="ECO:0000256" key="3">
    <source>
        <dbReference type="ARBA" id="ARBA00022606"/>
    </source>
</evidence>
<protein>
    <recommendedName>
        <fullName evidence="10">Odorant receptor</fullName>
    </recommendedName>
</protein>
<evidence type="ECO:0000256" key="9">
    <source>
        <dbReference type="ARBA" id="ARBA00023224"/>
    </source>
</evidence>
<keyword evidence="3 10" id="KW-0716">Sensory transduction</keyword>
<dbReference type="PANTHER" id="PTHR21137:SF35">
    <property type="entry name" value="ODORANT RECEPTOR 19A-RELATED"/>
    <property type="match status" value="1"/>
</dbReference>
<dbReference type="InterPro" id="IPR004117">
    <property type="entry name" value="7tm6_olfct_rcpt"/>
</dbReference>
<evidence type="ECO:0000256" key="10">
    <source>
        <dbReference type="RuleBase" id="RU351113"/>
    </source>
</evidence>
<name>A0A385H6A3_9HEMI</name>
<evidence type="ECO:0000256" key="4">
    <source>
        <dbReference type="ARBA" id="ARBA00022692"/>
    </source>
</evidence>
<evidence type="ECO:0000256" key="5">
    <source>
        <dbReference type="ARBA" id="ARBA00022725"/>
    </source>
</evidence>
<evidence type="ECO:0000256" key="1">
    <source>
        <dbReference type="ARBA" id="ARBA00004651"/>
    </source>
</evidence>
<dbReference type="GO" id="GO:0005549">
    <property type="term" value="F:odorant binding"/>
    <property type="evidence" value="ECO:0007669"/>
    <property type="project" value="InterPro"/>
</dbReference>